<proteinExistence type="predicted"/>
<dbReference type="RefSeq" id="WP_104507260.1">
    <property type="nucleotide sequence ID" value="NZ_JACIGC010000016.1"/>
</dbReference>
<dbReference type="SMART" id="SM00857">
    <property type="entry name" value="Resolvase"/>
    <property type="match status" value="1"/>
</dbReference>
<dbReference type="InterPro" id="IPR006119">
    <property type="entry name" value="Resolv_N"/>
</dbReference>
<dbReference type="AlphaFoldDB" id="A0A2S6NBQ4"/>
<feature type="domain" description="Recombinase" evidence="7">
    <location>
        <begin position="170"/>
        <end position="300"/>
    </location>
</feature>
<dbReference type="Pfam" id="PF00239">
    <property type="entry name" value="Resolvase"/>
    <property type="match status" value="1"/>
</dbReference>
<evidence type="ECO:0000259" key="6">
    <source>
        <dbReference type="PROSITE" id="PS51736"/>
    </source>
</evidence>
<dbReference type="CDD" id="cd00338">
    <property type="entry name" value="Ser_Recombinase"/>
    <property type="match status" value="1"/>
</dbReference>
<dbReference type="Pfam" id="PF07508">
    <property type="entry name" value="Recombinase"/>
    <property type="match status" value="1"/>
</dbReference>
<dbReference type="PROSITE" id="PS51737">
    <property type="entry name" value="RECOMBINASE_DNA_BIND"/>
    <property type="match status" value="1"/>
</dbReference>
<keyword evidence="3" id="KW-0233">DNA recombination</keyword>
<gene>
    <name evidence="8" type="ORF">CCR94_07535</name>
</gene>
<dbReference type="InterPro" id="IPR025827">
    <property type="entry name" value="Zn_ribbon_recom_dom"/>
</dbReference>
<dbReference type="OrthoDB" id="9791494at2"/>
<dbReference type="Gene3D" id="3.40.50.1390">
    <property type="entry name" value="Resolvase, N-terminal catalytic domain"/>
    <property type="match status" value="1"/>
</dbReference>
<keyword evidence="1" id="KW-0229">DNA integration</keyword>
<reference evidence="8 9" key="1">
    <citation type="journal article" date="2018" name="Arch. Microbiol.">
        <title>New insights into the metabolic potential of the phototrophic purple bacterium Rhodopila globiformis DSM 161(T) from its draft genome sequence and evidence for a vanadium-dependent nitrogenase.</title>
        <authorList>
            <person name="Imhoff J.F."/>
            <person name="Rahn T."/>
            <person name="Kunzel S."/>
            <person name="Neulinger S.C."/>
        </authorList>
    </citation>
    <scope>NUCLEOTIDE SEQUENCE [LARGE SCALE GENOMIC DNA]</scope>
    <source>
        <strain evidence="8 9">DSM 16996</strain>
    </source>
</reference>
<evidence type="ECO:0000313" key="8">
    <source>
        <dbReference type="EMBL" id="PPQ32043.1"/>
    </source>
</evidence>
<dbReference type="InterPro" id="IPR036162">
    <property type="entry name" value="Resolvase-like_N_sf"/>
</dbReference>
<evidence type="ECO:0000259" key="7">
    <source>
        <dbReference type="PROSITE" id="PS51737"/>
    </source>
</evidence>
<evidence type="ECO:0000256" key="3">
    <source>
        <dbReference type="ARBA" id="ARBA00023172"/>
    </source>
</evidence>
<keyword evidence="9" id="KW-1185">Reference proteome</keyword>
<dbReference type="InterPro" id="IPR050639">
    <property type="entry name" value="SSR_resolvase"/>
</dbReference>
<accession>A0A2S6NBQ4</accession>
<dbReference type="PANTHER" id="PTHR30461:SF23">
    <property type="entry name" value="DNA RECOMBINASE-RELATED"/>
    <property type="match status" value="1"/>
</dbReference>
<comment type="caution">
    <text evidence="8">The sequence shown here is derived from an EMBL/GenBank/DDBJ whole genome shotgun (WGS) entry which is preliminary data.</text>
</comment>
<dbReference type="PROSITE" id="PS00397">
    <property type="entry name" value="RECOMBINASES_1"/>
    <property type="match status" value="1"/>
</dbReference>
<dbReference type="SUPFAM" id="SSF53041">
    <property type="entry name" value="Resolvase-like"/>
    <property type="match status" value="1"/>
</dbReference>
<evidence type="ECO:0000256" key="1">
    <source>
        <dbReference type="ARBA" id="ARBA00022908"/>
    </source>
</evidence>
<evidence type="ECO:0000256" key="5">
    <source>
        <dbReference type="PROSITE-ProRule" id="PRU10137"/>
    </source>
</evidence>
<dbReference type="GO" id="GO:0015074">
    <property type="term" value="P:DNA integration"/>
    <property type="evidence" value="ECO:0007669"/>
    <property type="project" value="UniProtKB-KW"/>
</dbReference>
<dbReference type="GO" id="GO:0003677">
    <property type="term" value="F:DNA binding"/>
    <property type="evidence" value="ECO:0007669"/>
    <property type="project" value="UniProtKB-KW"/>
</dbReference>
<dbReference type="PANTHER" id="PTHR30461">
    <property type="entry name" value="DNA-INVERTASE FROM LAMBDOID PROPHAGE"/>
    <property type="match status" value="1"/>
</dbReference>
<keyword evidence="2" id="KW-0238">DNA-binding</keyword>
<evidence type="ECO:0000313" key="9">
    <source>
        <dbReference type="Proteomes" id="UP000239089"/>
    </source>
</evidence>
<evidence type="ECO:0000256" key="2">
    <source>
        <dbReference type="ARBA" id="ARBA00023125"/>
    </source>
</evidence>
<dbReference type="GO" id="GO:0000150">
    <property type="term" value="F:DNA strand exchange activity"/>
    <property type="evidence" value="ECO:0007669"/>
    <property type="project" value="InterPro"/>
</dbReference>
<dbReference type="EMBL" id="NHSJ01000045">
    <property type="protein sequence ID" value="PPQ32043.1"/>
    <property type="molecule type" value="Genomic_DNA"/>
</dbReference>
<dbReference type="Pfam" id="PF13408">
    <property type="entry name" value="Zn_ribbon_recom"/>
    <property type="match status" value="1"/>
</dbReference>
<feature type="active site" description="O-(5'-phospho-DNA)-serine intermediate" evidence="4 5">
    <location>
        <position position="22"/>
    </location>
</feature>
<dbReference type="InterPro" id="IPR006118">
    <property type="entry name" value="Recombinase_CS"/>
</dbReference>
<dbReference type="InterPro" id="IPR038109">
    <property type="entry name" value="DNA_bind_recomb_sf"/>
</dbReference>
<sequence length="548" mass="61429">MKKSQALAVKRRSMAIGYARVSTTRQAKHAISLDEQKAKMGHWCEANDRDLKQVFVDRGRTGRLEDRQEFQQMIAYACDRQNNVDTVVVYSISRFFRNLRHYLNYKATLQEAGVNLVSATQDFPDGPTGTLMGSIIAAFDEHASEVNAETVRDVMAANAENGFWNGAAAPFGFKTVIDSVYGKKEKKKLEPDLCESEVVVLIFDLYLGRHKTQPALGIKAIAKYLNEREIKHRGAVFHTSTIEKILKRTAYKGEHWYNKTNSRTKELRPEDEWIKIPVQPIIAPETFDAVQRKLQASRPRETAPRVVNGPTLLVGLAKCELCGGAMMLRTGKGGRYRYLTCANQATRGKVLCQGQSIRMDFVDEAVLSEIEAQVLKPDRLALLLREIFDRTQSGRAGIEDELKREKMREAAAASQLKNLYDMVARGITDLDDPILKDKIDVLKLQKSEAENAAASLKLRLAAQPVVLDAIKVKEFSTGVQKRLRDADPAFRREWLRLFVDAVIIGPEVIRIFGPKKPLLAGVAAGDATAVSPVPSFAREWRARRDSNS</sequence>
<organism evidence="8 9">
    <name type="scientific">Rhodoblastus sphagnicola</name>
    <dbReference type="NCBI Taxonomy" id="333368"/>
    <lineage>
        <taxon>Bacteria</taxon>
        <taxon>Pseudomonadati</taxon>
        <taxon>Pseudomonadota</taxon>
        <taxon>Alphaproteobacteria</taxon>
        <taxon>Hyphomicrobiales</taxon>
        <taxon>Rhodoblastaceae</taxon>
        <taxon>Rhodoblastus</taxon>
    </lineage>
</organism>
<protein>
    <recommendedName>
        <fullName evidence="10">Recombinase family protein</fullName>
    </recommendedName>
</protein>
<evidence type="ECO:0000256" key="4">
    <source>
        <dbReference type="PIRSR" id="PIRSR606118-50"/>
    </source>
</evidence>
<feature type="domain" description="Resolvase/invertase-type recombinase catalytic" evidence="6">
    <location>
        <begin position="14"/>
        <end position="162"/>
    </location>
</feature>
<dbReference type="PROSITE" id="PS51736">
    <property type="entry name" value="RECOMBINASES_3"/>
    <property type="match status" value="1"/>
</dbReference>
<evidence type="ECO:0008006" key="10">
    <source>
        <dbReference type="Google" id="ProtNLM"/>
    </source>
</evidence>
<dbReference type="InterPro" id="IPR011109">
    <property type="entry name" value="DNA_bind_recombinase_dom"/>
</dbReference>
<name>A0A2S6NBQ4_9HYPH</name>
<dbReference type="Proteomes" id="UP000239089">
    <property type="component" value="Unassembled WGS sequence"/>
</dbReference>
<dbReference type="Gene3D" id="3.90.1750.20">
    <property type="entry name" value="Putative Large Serine Recombinase, Chain B, Domain 2"/>
    <property type="match status" value="1"/>
</dbReference>